<comment type="cofactor">
    <cofactor evidence="2">
        <name>Mg(2+)</name>
        <dbReference type="ChEBI" id="CHEBI:18420"/>
    </cofactor>
</comment>
<dbReference type="GO" id="GO:0006508">
    <property type="term" value="P:proteolysis"/>
    <property type="evidence" value="ECO:0007669"/>
    <property type="project" value="UniProtKB-KW"/>
</dbReference>
<sequence length="2323" mass="258598">MFLQLVLLYIVSATNCNYLRSEVKLITSYVEKQTSSTQYYNPFAVATNRSNMMGSNLTVSYVLTKPSYPLDVTDYRYNHIDSVSKLSYILVYHLLEMLNCTKNFIQRKSWGYKGDNETYYDGGMFGDIQNGTAEIAGTVAFYTLNRLDLIDYVAVTTPSDMKFILKAPPLSYVNNVFTLPFEVNVWYSCYFIIAFTILILYAIVVWENKYKHAFKDENNIASIKPKFLEVIMVQVGALTQQGSYTEPKSTSGRIAVFTVLLVLMFLYNAYSAYIVVLLQSTSDNIRTIKDLLDSKISLGVEDIVYSKYYFQIQQEPIRKAIYENKIAPKGQKSNFMKIETGMEKMRDEFFAFHCETTSGYKVVMDTFQEHEKCGLIEVDYLNTLHPSISVKKGSPYKDVVKVGYVTKYGDKCILKSTREKGKCVLLDNCNYAIDLLKSRQRPQHCGFKGVMPIVCCPFTVKPVPGEKSEKQCAIYHPKPIFRKFVFGGKRSLAKEFPHMALLGYGDKDDVQWLCGGSLISENFVITAAHCVISQNYGVVRWVRLGDLDINSTTDDAKPQNFSVISTYVYPDYRSSSHYHDIALLKLDQPVEFNSYVKPACLYGGKNVSEQLIATGWGKLEYFGESSSHLMKVDLNEIAYEECAKSYSNVSPRKLQYGIMDNLQVCAGDVDGKDTCPGDSGGPLQFEDTKPISHYTIVGITSFGKACGVANSVGVYTRVAQTNLSSRSAAVLSGQKATVQEAVKWLRNGDSKRDYHAASGDTITPSQVMGIEHLRDPRLNKGLAFTLEERQALGIHGLQPARFKTQEEQLELCRISVMRYQENLNKYLYMTELHDRNEKLFFRLLSENIEMLMPIVYTPTVGLACQRFGLIYRRPRGLFITINDRGHCYDVLKNWPESDVRAIVVTDGERILGLGDLGACGMGIPVGKLALYTALAGIQPHQCLPIVLDVGTNNQSLLEDPLYVGLRQPRLTGPEYDSFVDEFMEAAVRRYGQNVLIQFEDFGNHNAFRYLDKYRGVYCTFNDDIQGTAGVAVSGLLASSRLTGKKISENKFLFLGAGEAAIGIADLCVKAMQVEGLSLEDARQKIWMVDIDGLLAKGRPEGRLEGHKAYYAKDHKPVKDFASVVHEVRPSVLIGASAARGAFTPEILKNMASFNEKPIIFALSNPTDRAECTAEEAYTNTDGRVIFSSGSPFPPVSYKGTTFYPGQGNNAYIFPGVALGVILARIHHIKEELFLLAAQAVADHVTDADIKKGSLYPPLSSIRECSIDIATKILTYSYENGIATVYPEPKDKRAYVMQHQYNYNYESALPVTWSWPNPPEIKTRPIEPTNGHRLDTGNHKANDVRYVHSVNMSSYARDRLGQWGSGDGVSPSTLSGLDRLRHPGVTKGMAFTLEERQALGIHGLLPARVKTQEEQVEHCCACLQRLDDDLNKYIFLMSLLDRNERLFYRLIGDNVQELMPLVYTPTVGLACQKFGLVYRRPRGLFITIHDKGHVYEILKNWPEMDVRVIVVTDGERILGLGDLGACGMGIPVGKLALYTALAGIKPHQCLPITLDVGTNTEKMLNDPLYIGLKQKRVRGQEFDDFLEEFMTSVVRRWGMNTLIQFEDFGNANAFRLLNKYRDDYCCFNDDIQGTASVAVAGLLASLRVTKTRLSENNIVFQGAGEASLGIAGLCTMAMKAEGTSEEEARKKIWMVDSKGLIVKNRPEGGVSEHKAPYAQDHAPIKTLAEVVQTVKPNILIGAAAIGGAFTPEILQEMAKNNKTPIIFALSNPTAKAECTAEQAYEHTDGTCIFASGSPFKPVTYKGKTFHPGQGNNSYMFPGIGLAAICVGMRTIGEDAFLIAAEALAGLVKDEDLAKGSLYPPLSTIQDCSVTIATRLCEYAYKIGTASVCPKPDDMECFIRGQMYNTEYPPAIPSTYSFPKQCVWQNIILGQFLSLLLCAINILAYYINTGSSSVLPTGQSFPHYMFLCAIYTSWLAFRRGEKGLISIIKARGWRYLLLCLIDVQANTLMSTAHQFTTLTSIQLLGCVAIPVALALSCLVLGVRYRMVHIIAVSVCLMGVGCLVWANIEDTKIDGQNQLIGDMLCLGGAVLFAIVTVLQELSVKNTDIVEYLGLLGLFGSILSGVQMVILEKQTLITSTWRSSSALLSSFSACQFMFCTFSSIFLINMGTTALHLSLLSGNFYTLIVGILRLNYKFHALYFLSYTLSMTGVYIYAIKQTPVASRSMPSNHVAQLNNSTNRSECHLREHMITDSPERTTEILSAFGTLNSNDTFPLSHSTNTTFTSFYGSHDVLNTQTTSAQPRLNFHVYHSTVNLDHQWSHR</sequence>
<comment type="subcellular location">
    <subcellularLocation>
        <location evidence="3">Membrane</location>
        <topology evidence="3">Multi-pass membrane protein</topology>
    </subcellularLocation>
</comment>
<dbReference type="Gene3D" id="3.40.50.10380">
    <property type="entry name" value="Malic enzyme, N-terminal domain"/>
    <property type="match status" value="2"/>
</dbReference>
<evidence type="ECO:0000256" key="12">
    <source>
        <dbReference type="ARBA" id="ARBA00022801"/>
    </source>
</evidence>
<dbReference type="CDD" id="cd00190">
    <property type="entry name" value="Tryp_SPc"/>
    <property type="match status" value="1"/>
</dbReference>
<dbReference type="GO" id="GO:0004252">
    <property type="term" value="F:serine-type endopeptidase activity"/>
    <property type="evidence" value="ECO:0007669"/>
    <property type="project" value="InterPro"/>
</dbReference>
<keyword evidence="7" id="KW-0813">Transport</keyword>
<organism evidence="25 26">
    <name type="scientific">Tenebrio molitor</name>
    <name type="common">Yellow mealworm beetle</name>
    <dbReference type="NCBI Taxonomy" id="7067"/>
    <lineage>
        <taxon>Eukaryota</taxon>
        <taxon>Metazoa</taxon>
        <taxon>Ecdysozoa</taxon>
        <taxon>Arthropoda</taxon>
        <taxon>Hexapoda</taxon>
        <taxon>Insecta</taxon>
        <taxon>Pterygota</taxon>
        <taxon>Neoptera</taxon>
        <taxon>Endopterygota</taxon>
        <taxon>Coleoptera</taxon>
        <taxon>Polyphaga</taxon>
        <taxon>Cucujiformia</taxon>
        <taxon>Tenebrionidae</taxon>
        <taxon>Tenebrio</taxon>
    </lineage>
</organism>
<evidence type="ECO:0000256" key="11">
    <source>
        <dbReference type="ARBA" id="ARBA00022729"/>
    </source>
</evidence>
<comment type="cofactor">
    <cofactor evidence="1">
        <name>Mn(2+)</name>
        <dbReference type="ChEBI" id="CHEBI:29035"/>
    </cofactor>
</comment>
<dbReference type="SUPFAM" id="SSF53850">
    <property type="entry name" value="Periplasmic binding protein-like II"/>
    <property type="match status" value="1"/>
</dbReference>
<evidence type="ECO:0000313" key="25">
    <source>
        <dbReference type="EMBL" id="KAH0812156.1"/>
    </source>
</evidence>
<dbReference type="SMART" id="SM00680">
    <property type="entry name" value="CLIP"/>
    <property type="match status" value="1"/>
</dbReference>
<dbReference type="PROSITE" id="PS00135">
    <property type="entry name" value="TRYPSIN_SER"/>
    <property type="match status" value="1"/>
</dbReference>
<dbReference type="PROSITE" id="PS00331">
    <property type="entry name" value="MALIC_ENZYMES"/>
    <property type="match status" value="2"/>
</dbReference>
<evidence type="ECO:0000256" key="8">
    <source>
        <dbReference type="ARBA" id="ARBA00022670"/>
    </source>
</evidence>
<keyword evidence="12 21" id="KW-0378">Hydrolase</keyword>
<dbReference type="PRINTS" id="PR00072">
    <property type="entry name" value="MALOXRDTASE"/>
</dbReference>
<evidence type="ECO:0000256" key="21">
    <source>
        <dbReference type="RuleBase" id="RU363034"/>
    </source>
</evidence>
<dbReference type="PANTHER" id="PTHR23406:SF90">
    <property type="entry name" value="MALIC ENZYME-RELATED"/>
    <property type="match status" value="1"/>
</dbReference>
<dbReference type="FunFam" id="3.40.50.720:FF:000060">
    <property type="entry name" value="Malic enzyme"/>
    <property type="match status" value="2"/>
</dbReference>
<dbReference type="InterPro" id="IPR001891">
    <property type="entry name" value="Malic_OxRdtase"/>
</dbReference>
<dbReference type="EC" id="3.4.21.-" evidence="21"/>
<dbReference type="GO" id="GO:0005739">
    <property type="term" value="C:mitochondrion"/>
    <property type="evidence" value="ECO:0007669"/>
    <property type="project" value="TreeGrafter"/>
</dbReference>
<dbReference type="SUPFAM" id="SSF50494">
    <property type="entry name" value="Trypsin-like serine proteases"/>
    <property type="match status" value="1"/>
</dbReference>
<dbReference type="GO" id="GO:0015276">
    <property type="term" value="F:ligand-gated monoatomic ion channel activity"/>
    <property type="evidence" value="ECO:0007669"/>
    <property type="project" value="InterPro"/>
</dbReference>
<evidence type="ECO:0000256" key="9">
    <source>
        <dbReference type="ARBA" id="ARBA00022692"/>
    </source>
</evidence>
<dbReference type="Pfam" id="PF06027">
    <property type="entry name" value="SLC35F"/>
    <property type="match status" value="1"/>
</dbReference>
<dbReference type="InterPro" id="IPR009262">
    <property type="entry name" value="SLC35_F1/F2/F6"/>
</dbReference>
<dbReference type="InterPro" id="IPR038565">
    <property type="entry name" value="CLIP_sf"/>
</dbReference>
<gene>
    <name evidence="25" type="ORF">GEV33_010636</name>
</gene>
<feature type="transmembrane region" description="Helical" evidence="22">
    <location>
        <begin position="2081"/>
        <end position="2100"/>
    </location>
</feature>
<evidence type="ECO:0000256" key="13">
    <source>
        <dbReference type="ARBA" id="ARBA00022825"/>
    </source>
</evidence>
<dbReference type="NCBIfam" id="NF010052">
    <property type="entry name" value="PRK13529.1"/>
    <property type="match status" value="2"/>
</dbReference>
<dbReference type="EMBL" id="JABDTM020026249">
    <property type="protein sequence ID" value="KAH0812156.1"/>
    <property type="molecule type" value="Genomic_DNA"/>
</dbReference>
<keyword evidence="14 22" id="KW-1133">Transmembrane helix</keyword>
<evidence type="ECO:0000256" key="7">
    <source>
        <dbReference type="ARBA" id="ARBA00022448"/>
    </source>
</evidence>
<dbReference type="InterPro" id="IPR001320">
    <property type="entry name" value="Iontro_rcpt_C"/>
</dbReference>
<dbReference type="Gene3D" id="2.40.10.10">
    <property type="entry name" value="Trypsin-like serine proteases"/>
    <property type="match status" value="2"/>
</dbReference>
<dbReference type="InterPro" id="IPR001254">
    <property type="entry name" value="Trypsin_dom"/>
</dbReference>
<dbReference type="Proteomes" id="UP000719412">
    <property type="component" value="Unassembled WGS sequence"/>
</dbReference>
<dbReference type="SUPFAM" id="SSF53223">
    <property type="entry name" value="Aminoacid dehydrogenase-like, N-terminal domain"/>
    <property type="match status" value="2"/>
</dbReference>
<feature type="transmembrane region" description="Helical" evidence="22">
    <location>
        <begin position="2174"/>
        <end position="2193"/>
    </location>
</feature>
<evidence type="ECO:0000256" key="16">
    <source>
        <dbReference type="ARBA" id="ARBA00023136"/>
    </source>
</evidence>
<feature type="domain" description="Peptidase S1" evidence="24">
    <location>
        <begin position="485"/>
        <end position="750"/>
    </location>
</feature>
<evidence type="ECO:0000256" key="6">
    <source>
        <dbReference type="ARBA" id="ARBA00008785"/>
    </source>
</evidence>
<evidence type="ECO:0000256" key="1">
    <source>
        <dbReference type="ARBA" id="ARBA00001936"/>
    </source>
</evidence>
<dbReference type="PROSITE" id="PS00134">
    <property type="entry name" value="TRYPSIN_HIS"/>
    <property type="match status" value="1"/>
</dbReference>
<name>A0A8J6HDE1_TENMO</name>
<dbReference type="InterPro" id="IPR015884">
    <property type="entry name" value="Malic_enzyme_CS"/>
</dbReference>
<dbReference type="Gene3D" id="3.30.1640.30">
    <property type="match status" value="1"/>
</dbReference>
<evidence type="ECO:0000256" key="10">
    <source>
        <dbReference type="ARBA" id="ARBA00022723"/>
    </source>
</evidence>
<reference evidence="25" key="1">
    <citation type="journal article" date="2020" name="J Insects Food Feed">
        <title>The yellow mealworm (Tenebrio molitor) genome: a resource for the emerging insects as food and feed industry.</title>
        <authorList>
            <person name="Eriksson T."/>
            <person name="Andere A."/>
            <person name="Kelstrup H."/>
            <person name="Emery V."/>
            <person name="Picard C."/>
        </authorList>
    </citation>
    <scope>NUCLEOTIDE SEQUENCE</scope>
    <source>
        <strain evidence="25">Stoneville</strain>
        <tissue evidence="25">Whole head</tissue>
    </source>
</reference>
<dbReference type="Pfam" id="PF03949">
    <property type="entry name" value="Malic_M"/>
    <property type="match status" value="2"/>
</dbReference>
<evidence type="ECO:0000256" key="15">
    <source>
        <dbReference type="ARBA" id="ARBA00023002"/>
    </source>
</evidence>
<dbReference type="CDD" id="cd05312">
    <property type="entry name" value="NAD_bind_1_malic_enz"/>
    <property type="match status" value="2"/>
</dbReference>
<protein>
    <recommendedName>
        <fullName evidence="20">Malic enzyme</fullName>
        <ecNumber evidence="21">3.4.21.-</ecNumber>
    </recommendedName>
</protein>
<dbReference type="Pfam" id="PF00060">
    <property type="entry name" value="Lig_chan"/>
    <property type="match status" value="1"/>
</dbReference>
<feature type="transmembrane region" description="Helical" evidence="22">
    <location>
        <begin position="2023"/>
        <end position="2044"/>
    </location>
</feature>
<dbReference type="SUPFAM" id="SSF51735">
    <property type="entry name" value="NAD(P)-binding Rossmann-fold domains"/>
    <property type="match status" value="2"/>
</dbReference>
<feature type="transmembrane region" description="Helical" evidence="22">
    <location>
        <begin position="2051"/>
        <end position="2069"/>
    </location>
</feature>
<dbReference type="InterPro" id="IPR033116">
    <property type="entry name" value="TRYPSIN_SER"/>
</dbReference>
<dbReference type="InterPro" id="IPR012301">
    <property type="entry name" value="Malic_N_dom"/>
</dbReference>
<dbReference type="InterPro" id="IPR012302">
    <property type="entry name" value="Malic_NAD-bd"/>
</dbReference>
<dbReference type="InterPro" id="IPR022700">
    <property type="entry name" value="CLIP"/>
</dbReference>
<comment type="similarity">
    <text evidence="4">Belongs to the SLC35F solute transporter family.</text>
</comment>
<keyword evidence="17" id="KW-1015">Disulfide bond</keyword>
<evidence type="ECO:0000256" key="20">
    <source>
        <dbReference type="RuleBase" id="RU003426"/>
    </source>
</evidence>
<evidence type="ECO:0000259" key="24">
    <source>
        <dbReference type="PROSITE" id="PS50240"/>
    </source>
</evidence>
<dbReference type="FunFam" id="3.40.50.10380:FF:000008">
    <property type="entry name" value="Malic enzyme"/>
    <property type="match status" value="2"/>
</dbReference>
<evidence type="ECO:0000256" key="23">
    <source>
        <dbReference type="SAM" id="SignalP"/>
    </source>
</evidence>
<dbReference type="SMART" id="SM00919">
    <property type="entry name" value="Malic_M"/>
    <property type="match status" value="2"/>
</dbReference>
<evidence type="ECO:0000256" key="17">
    <source>
        <dbReference type="ARBA" id="ARBA00023157"/>
    </source>
</evidence>
<dbReference type="InterPro" id="IPR018114">
    <property type="entry name" value="TRYPSIN_HIS"/>
</dbReference>
<dbReference type="InterPro" id="IPR037062">
    <property type="entry name" value="Malic_N_dom_sf"/>
</dbReference>
<dbReference type="SMART" id="SM01274">
    <property type="entry name" value="malic"/>
    <property type="match status" value="2"/>
</dbReference>
<keyword evidence="9 22" id="KW-0812">Transmembrane</keyword>
<evidence type="ECO:0000256" key="22">
    <source>
        <dbReference type="SAM" id="Phobius"/>
    </source>
</evidence>
<dbReference type="InterPro" id="IPR046346">
    <property type="entry name" value="Aminoacid_DH-like_N_sf"/>
</dbReference>
<keyword evidence="16 22" id="KW-0472">Membrane</keyword>
<comment type="similarity">
    <text evidence="5">Belongs to the glutamate-gated ion channel (TC 1.A.10.1) family.</text>
</comment>
<feature type="transmembrane region" description="Helical" evidence="22">
    <location>
        <begin position="2199"/>
        <end position="2217"/>
    </location>
</feature>
<dbReference type="Pfam" id="PF00089">
    <property type="entry name" value="Trypsin"/>
    <property type="match status" value="1"/>
</dbReference>
<feature type="signal peptide" evidence="23">
    <location>
        <begin position="1"/>
        <end position="16"/>
    </location>
</feature>
<evidence type="ECO:0000256" key="4">
    <source>
        <dbReference type="ARBA" id="ARBA00007863"/>
    </source>
</evidence>
<feature type="transmembrane region" description="Helical" evidence="22">
    <location>
        <begin position="1929"/>
        <end position="1950"/>
    </location>
</feature>
<evidence type="ECO:0000313" key="26">
    <source>
        <dbReference type="Proteomes" id="UP000719412"/>
    </source>
</evidence>
<comment type="similarity">
    <text evidence="19">Belongs to the peptidase S1 family. CLIP subfamily.</text>
</comment>
<dbReference type="InterPro" id="IPR043504">
    <property type="entry name" value="Peptidase_S1_PA_chymotrypsin"/>
</dbReference>
<evidence type="ECO:0000256" key="3">
    <source>
        <dbReference type="ARBA" id="ARBA00004141"/>
    </source>
</evidence>
<dbReference type="GO" id="GO:0004473">
    <property type="term" value="F:malate dehydrogenase (decarboxylating) (NADP+) activity"/>
    <property type="evidence" value="ECO:0007669"/>
    <property type="project" value="TreeGrafter"/>
</dbReference>
<reference evidence="25" key="2">
    <citation type="submission" date="2021-08" db="EMBL/GenBank/DDBJ databases">
        <authorList>
            <person name="Eriksson T."/>
        </authorList>
    </citation>
    <scope>NUCLEOTIDE SEQUENCE</scope>
    <source>
        <strain evidence="25">Stoneville</strain>
        <tissue evidence="25">Whole head</tissue>
    </source>
</reference>
<evidence type="ECO:0000256" key="19">
    <source>
        <dbReference type="ARBA" id="ARBA00024195"/>
    </source>
</evidence>
<proteinExistence type="inferred from homology"/>
<evidence type="ECO:0000256" key="14">
    <source>
        <dbReference type="ARBA" id="ARBA00022989"/>
    </source>
</evidence>
<dbReference type="GO" id="GO:0016020">
    <property type="term" value="C:membrane"/>
    <property type="evidence" value="ECO:0007669"/>
    <property type="project" value="UniProtKB-SubCell"/>
</dbReference>
<evidence type="ECO:0000256" key="2">
    <source>
        <dbReference type="ARBA" id="ARBA00001946"/>
    </source>
</evidence>
<feature type="transmembrane region" description="Helical" evidence="22">
    <location>
        <begin position="2146"/>
        <end position="2167"/>
    </location>
</feature>
<dbReference type="Gene3D" id="3.40.50.720">
    <property type="entry name" value="NAD(P)-binding Rossmann-like Domain"/>
    <property type="match status" value="2"/>
</dbReference>
<dbReference type="GO" id="GO:0051287">
    <property type="term" value="F:NAD binding"/>
    <property type="evidence" value="ECO:0007669"/>
    <property type="project" value="InterPro"/>
</dbReference>
<dbReference type="InterPro" id="IPR036291">
    <property type="entry name" value="NAD(P)-bd_dom_sf"/>
</dbReference>
<keyword evidence="10 20" id="KW-0479">Metal-binding</keyword>
<comment type="caution">
    <text evidence="25">The sequence shown here is derived from an EMBL/GenBank/DDBJ whole genome shotgun (WGS) entry which is preliminary data.</text>
</comment>
<feature type="transmembrane region" description="Helical" evidence="22">
    <location>
        <begin position="1962"/>
        <end position="1979"/>
    </location>
</feature>
<dbReference type="GO" id="GO:0046872">
    <property type="term" value="F:metal ion binding"/>
    <property type="evidence" value="ECO:0007669"/>
    <property type="project" value="UniProtKB-KW"/>
</dbReference>
<keyword evidence="15 20" id="KW-0560">Oxidoreductase</keyword>
<dbReference type="PROSITE" id="PS50240">
    <property type="entry name" value="TRYPSIN_DOM"/>
    <property type="match status" value="1"/>
</dbReference>
<keyword evidence="13 21" id="KW-0720">Serine protease</keyword>
<accession>A0A8J6HDE1</accession>
<dbReference type="FunFam" id="2.40.10.10:FF:000028">
    <property type="entry name" value="Serine protease easter"/>
    <property type="match status" value="1"/>
</dbReference>
<evidence type="ECO:0000256" key="18">
    <source>
        <dbReference type="ARBA" id="ARBA00023180"/>
    </source>
</evidence>
<evidence type="ECO:0000256" key="5">
    <source>
        <dbReference type="ARBA" id="ARBA00008685"/>
    </source>
</evidence>
<dbReference type="Pfam" id="PF00390">
    <property type="entry name" value="malic"/>
    <property type="match status" value="2"/>
</dbReference>
<keyword evidence="8 21" id="KW-0645">Protease</keyword>
<dbReference type="InterPro" id="IPR009003">
    <property type="entry name" value="Peptidase_S1_PA"/>
</dbReference>
<comment type="similarity">
    <text evidence="6 20">Belongs to the malic enzymes family.</text>
</comment>
<feature type="transmembrane region" description="Helical" evidence="22">
    <location>
        <begin position="2112"/>
        <end position="2131"/>
    </location>
</feature>
<dbReference type="SMART" id="SM00020">
    <property type="entry name" value="Tryp_SPc"/>
    <property type="match status" value="1"/>
</dbReference>
<feature type="chain" id="PRO_5035193332" description="Malic enzyme" evidence="23">
    <location>
        <begin position="17"/>
        <end position="2323"/>
    </location>
</feature>
<keyword evidence="18" id="KW-0325">Glycoprotein</keyword>
<dbReference type="GO" id="GO:0006108">
    <property type="term" value="P:malate metabolic process"/>
    <property type="evidence" value="ECO:0007669"/>
    <property type="project" value="TreeGrafter"/>
</dbReference>
<dbReference type="PANTHER" id="PTHR23406">
    <property type="entry name" value="MALIC ENZYME-RELATED"/>
    <property type="match status" value="1"/>
</dbReference>
<feature type="transmembrane region" description="Helical" evidence="22">
    <location>
        <begin position="254"/>
        <end position="278"/>
    </location>
</feature>
<dbReference type="Gene3D" id="1.10.287.70">
    <property type="match status" value="1"/>
</dbReference>
<keyword evidence="26" id="KW-1185">Reference proteome</keyword>
<keyword evidence="11 23" id="KW-0732">Signal</keyword>
<feature type="transmembrane region" description="Helical" evidence="22">
    <location>
        <begin position="185"/>
        <end position="206"/>
    </location>
</feature>